<gene>
    <name evidence="1" type="ORF">A2V54_03455</name>
</gene>
<accession>A0A1F4UHI9</accession>
<dbReference type="Proteomes" id="UP000176583">
    <property type="component" value="Unassembled WGS sequence"/>
</dbReference>
<organism evidence="1 2">
    <name type="scientific">candidate division WWE3 bacterium RBG_19FT_COMBO_53_11</name>
    <dbReference type="NCBI Taxonomy" id="1802613"/>
    <lineage>
        <taxon>Bacteria</taxon>
        <taxon>Katanobacteria</taxon>
    </lineage>
</organism>
<proteinExistence type="predicted"/>
<comment type="caution">
    <text evidence="1">The sequence shown here is derived from an EMBL/GenBank/DDBJ whole genome shotgun (WGS) entry which is preliminary data.</text>
</comment>
<reference evidence="1 2" key="1">
    <citation type="journal article" date="2016" name="Nat. Commun.">
        <title>Thousands of microbial genomes shed light on interconnected biogeochemical processes in an aquifer system.</title>
        <authorList>
            <person name="Anantharaman K."/>
            <person name="Brown C.T."/>
            <person name="Hug L.A."/>
            <person name="Sharon I."/>
            <person name="Castelle C.J."/>
            <person name="Probst A.J."/>
            <person name="Thomas B.C."/>
            <person name="Singh A."/>
            <person name="Wilkins M.J."/>
            <person name="Karaoz U."/>
            <person name="Brodie E.L."/>
            <person name="Williams K.H."/>
            <person name="Hubbard S.S."/>
            <person name="Banfield J.F."/>
        </authorList>
    </citation>
    <scope>NUCLEOTIDE SEQUENCE [LARGE SCALE GENOMIC DNA]</scope>
</reference>
<dbReference type="STRING" id="1802613.A2V54_03455"/>
<name>A0A1F4UHI9_UNCKA</name>
<evidence type="ECO:0000313" key="1">
    <source>
        <dbReference type="EMBL" id="OGC44406.1"/>
    </source>
</evidence>
<evidence type="ECO:0000313" key="2">
    <source>
        <dbReference type="Proteomes" id="UP000176583"/>
    </source>
</evidence>
<dbReference type="EMBL" id="MEUW01000021">
    <property type="protein sequence ID" value="OGC44406.1"/>
    <property type="molecule type" value="Genomic_DNA"/>
</dbReference>
<protein>
    <submittedName>
        <fullName evidence="1">Uncharacterized protein</fullName>
    </submittedName>
</protein>
<dbReference type="AlphaFoldDB" id="A0A1F4UHI9"/>
<sequence length="163" mass="18418">MEINDPAMLGGRIETQMMASTLSYGVQFLDQLSDENQERLVQELVRDVRSVSRRGIAWDQTRLEQLTGNWFSRGRIYETLPEDALVPTADLAQSATQLFLERVPLQLAEDALAGLQQAMVARLAENPAIQSAEDAVCRLLWLWFQWGRSYQKGNPPSETPLPN</sequence>